<dbReference type="PANTHER" id="PTHR22960:SF0">
    <property type="entry name" value="MOLYBDENUM COFACTOR BIOSYNTHESIS PROTEIN 1"/>
    <property type="match status" value="1"/>
</dbReference>
<sequence>MTFLPRNRLLSLEEIATIAERFIERGVRKIRLTGGEPLVRRDVVDLTRWLGAHLGKGLDEVTMTTNANRLADHAGDLFAAGMRRINVSLDSRDPETFRFITRHGDIDRVLGGIAAAKKAGIAVKINMVALKGLNDQEIAPMLQWCGEEGFDLTLIETMPLGAIDEDRADRFVPLTAVMDDLQARFPLHPADHRTGGPARYWQLGETDTRLGLISPLTNNFCAGCNRVRLTTEGKLFMCLGHDDQVDLKAAYREGGIAAVDDALDVAMLRKPARHDFSIEREAAPAVSRHMSVTGG</sequence>
<evidence type="ECO:0000259" key="10">
    <source>
        <dbReference type="PROSITE" id="PS51918"/>
    </source>
</evidence>
<evidence type="ECO:0000256" key="1">
    <source>
        <dbReference type="ARBA" id="ARBA00001966"/>
    </source>
</evidence>
<keyword evidence="7" id="KW-0342">GTP-binding</keyword>
<dbReference type="InterPro" id="IPR010505">
    <property type="entry name" value="MoaA_twitch"/>
</dbReference>
<dbReference type="CDD" id="cd01335">
    <property type="entry name" value="Radical_SAM"/>
    <property type="match status" value="1"/>
</dbReference>
<evidence type="ECO:0000313" key="12">
    <source>
        <dbReference type="Proteomes" id="UP000295493"/>
    </source>
</evidence>
<dbReference type="GO" id="GO:0046872">
    <property type="term" value="F:metal ion binding"/>
    <property type="evidence" value="ECO:0007669"/>
    <property type="project" value="UniProtKB-KW"/>
</dbReference>
<evidence type="ECO:0000313" key="11">
    <source>
        <dbReference type="EMBL" id="TDN79964.1"/>
    </source>
</evidence>
<dbReference type="InterPro" id="IPR050105">
    <property type="entry name" value="MoCo_biosynth_MoaA/MoaC"/>
</dbReference>
<dbReference type="EMBL" id="SNWD01000011">
    <property type="protein sequence ID" value="TDN79964.1"/>
    <property type="molecule type" value="Genomic_DNA"/>
</dbReference>
<keyword evidence="8" id="KW-0501">Molybdenum cofactor biosynthesis</keyword>
<dbReference type="InterPro" id="IPR058240">
    <property type="entry name" value="rSAM_sf"/>
</dbReference>
<dbReference type="PROSITE" id="PS51918">
    <property type="entry name" value="RADICAL_SAM"/>
    <property type="match status" value="1"/>
</dbReference>
<evidence type="ECO:0000256" key="4">
    <source>
        <dbReference type="ARBA" id="ARBA00022741"/>
    </source>
</evidence>
<dbReference type="AlphaFoldDB" id="A0A4R6FHL3"/>
<keyword evidence="6" id="KW-0411">Iron-sulfur</keyword>
<reference evidence="11 12" key="1">
    <citation type="submission" date="2019-03" db="EMBL/GenBank/DDBJ databases">
        <title>Genomic Encyclopedia of Type Strains, Phase IV (KMG-IV): sequencing the most valuable type-strain genomes for metagenomic binning, comparative biology and taxonomic classification.</title>
        <authorList>
            <person name="Goeker M."/>
        </authorList>
    </citation>
    <scope>NUCLEOTIDE SEQUENCE [LARGE SCALE GENOMIC DNA]</scope>
    <source>
        <strain evidence="11 12">DSM 25059</strain>
    </source>
</reference>
<keyword evidence="9" id="KW-0456">Lyase</keyword>
<keyword evidence="4" id="KW-0547">Nucleotide-binding</keyword>
<dbReference type="GO" id="GO:0051539">
    <property type="term" value="F:4 iron, 4 sulfur cluster binding"/>
    <property type="evidence" value="ECO:0007669"/>
    <property type="project" value="UniProtKB-KW"/>
</dbReference>
<dbReference type="GO" id="GO:0061798">
    <property type="term" value="F:GTP 3',8'-cyclase activity"/>
    <property type="evidence" value="ECO:0007669"/>
    <property type="project" value="TreeGrafter"/>
</dbReference>
<organism evidence="11 12">
    <name type="scientific">Stakelama pacifica</name>
    <dbReference type="NCBI Taxonomy" id="517720"/>
    <lineage>
        <taxon>Bacteria</taxon>
        <taxon>Pseudomonadati</taxon>
        <taxon>Pseudomonadota</taxon>
        <taxon>Alphaproteobacteria</taxon>
        <taxon>Sphingomonadales</taxon>
        <taxon>Sphingomonadaceae</taxon>
        <taxon>Stakelama</taxon>
    </lineage>
</organism>
<dbReference type="GO" id="GO:0005525">
    <property type="term" value="F:GTP binding"/>
    <property type="evidence" value="ECO:0007669"/>
    <property type="project" value="UniProtKB-KW"/>
</dbReference>
<dbReference type="CDD" id="cd21117">
    <property type="entry name" value="Twitch_MoaA"/>
    <property type="match status" value="1"/>
</dbReference>
<dbReference type="GO" id="GO:0006777">
    <property type="term" value="P:Mo-molybdopterin cofactor biosynthetic process"/>
    <property type="evidence" value="ECO:0007669"/>
    <property type="project" value="UniProtKB-KW"/>
</dbReference>
<comment type="cofactor">
    <cofactor evidence="1">
        <name>[4Fe-4S] cluster</name>
        <dbReference type="ChEBI" id="CHEBI:49883"/>
    </cofactor>
</comment>
<dbReference type="GO" id="GO:0061799">
    <property type="term" value="F:cyclic pyranopterin monophosphate synthase activity"/>
    <property type="evidence" value="ECO:0007669"/>
    <property type="project" value="TreeGrafter"/>
</dbReference>
<keyword evidence="5" id="KW-0408">Iron</keyword>
<evidence type="ECO:0000256" key="2">
    <source>
        <dbReference type="ARBA" id="ARBA00022691"/>
    </source>
</evidence>
<evidence type="ECO:0000256" key="6">
    <source>
        <dbReference type="ARBA" id="ARBA00023014"/>
    </source>
</evidence>
<feature type="domain" description="Radical SAM core" evidence="10">
    <location>
        <begin position="1"/>
        <end position="198"/>
    </location>
</feature>
<evidence type="ECO:0000256" key="7">
    <source>
        <dbReference type="ARBA" id="ARBA00023134"/>
    </source>
</evidence>
<dbReference type="PANTHER" id="PTHR22960">
    <property type="entry name" value="MOLYBDOPTERIN COFACTOR SYNTHESIS PROTEIN A"/>
    <property type="match status" value="1"/>
</dbReference>
<evidence type="ECO:0000256" key="3">
    <source>
        <dbReference type="ARBA" id="ARBA00022723"/>
    </source>
</evidence>
<dbReference type="Gene3D" id="3.20.20.70">
    <property type="entry name" value="Aldolase class I"/>
    <property type="match status" value="1"/>
</dbReference>
<keyword evidence="2" id="KW-0949">S-adenosyl-L-methionine</keyword>
<evidence type="ECO:0000256" key="8">
    <source>
        <dbReference type="ARBA" id="ARBA00023150"/>
    </source>
</evidence>
<dbReference type="Pfam" id="PF06463">
    <property type="entry name" value="Mob_synth_C"/>
    <property type="match status" value="1"/>
</dbReference>
<dbReference type="SUPFAM" id="SSF102114">
    <property type="entry name" value="Radical SAM enzymes"/>
    <property type="match status" value="1"/>
</dbReference>
<dbReference type="Proteomes" id="UP000295493">
    <property type="component" value="Unassembled WGS sequence"/>
</dbReference>
<keyword evidence="3" id="KW-0479">Metal-binding</keyword>
<dbReference type="InterPro" id="IPR013785">
    <property type="entry name" value="Aldolase_TIM"/>
</dbReference>
<name>A0A4R6FHL3_9SPHN</name>
<evidence type="ECO:0000256" key="5">
    <source>
        <dbReference type="ARBA" id="ARBA00023004"/>
    </source>
</evidence>
<gene>
    <name evidence="11" type="ORF">EV664_111122</name>
</gene>
<protein>
    <submittedName>
        <fullName evidence="11">Cyclic pyranopterin monophosphate synthase subunit MoaA</fullName>
    </submittedName>
</protein>
<evidence type="ECO:0000256" key="9">
    <source>
        <dbReference type="ARBA" id="ARBA00023239"/>
    </source>
</evidence>
<keyword evidence="12" id="KW-1185">Reference proteome</keyword>
<comment type="caution">
    <text evidence="11">The sequence shown here is derived from an EMBL/GenBank/DDBJ whole genome shotgun (WGS) entry which is preliminary data.</text>
</comment>
<dbReference type="InterPro" id="IPR007197">
    <property type="entry name" value="rSAM"/>
</dbReference>
<proteinExistence type="predicted"/>
<accession>A0A4R6FHL3</accession>
<dbReference type="Pfam" id="PF04055">
    <property type="entry name" value="Radical_SAM"/>
    <property type="match status" value="1"/>
</dbReference>